<dbReference type="RefSeq" id="WP_243012924.1">
    <property type="nucleotide sequence ID" value="NZ_JALGAR010000005.1"/>
</dbReference>
<dbReference type="AlphaFoldDB" id="A0AA41UH02"/>
<dbReference type="Pfam" id="PF01928">
    <property type="entry name" value="CYTH"/>
    <property type="match status" value="1"/>
</dbReference>
<feature type="region of interest" description="Disordered" evidence="1">
    <location>
        <begin position="71"/>
        <end position="99"/>
    </location>
</feature>
<dbReference type="PROSITE" id="PS51707">
    <property type="entry name" value="CYTH"/>
    <property type="match status" value="1"/>
</dbReference>
<name>A0AA41UH02_9MICO</name>
<dbReference type="SMART" id="SM01118">
    <property type="entry name" value="CYTH"/>
    <property type="match status" value="1"/>
</dbReference>
<protein>
    <submittedName>
        <fullName evidence="4">CYTH and CHAD domain-containing protein</fullName>
    </submittedName>
</protein>
<dbReference type="EMBL" id="JALGAR010000005">
    <property type="protein sequence ID" value="MCI4659405.1"/>
    <property type="molecule type" value="Genomic_DNA"/>
</dbReference>
<feature type="domain" description="CYTH" evidence="2">
    <location>
        <begin position="6"/>
        <end position="209"/>
    </location>
</feature>
<dbReference type="Pfam" id="PF05235">
    <property type="entry name" value="CHAD"/>
    <property type="match status" value="1"/>
</dbReference>
<dbReference type="InterPro" id="IPR023577">
    <property type="entry name" value="CYTH_domain"/>
</dbReference>
<dbReference type="PANTHER" id="PTHR39339:SF1">
    <property type="entry name" value="CHAD DOMAIN-CONTAINING PROTEIN"/>
    <property type="match status" value="1"/>
</dbReference>
<reference evidence="4" key="1">
    <citation type="submission" date="2022-03" db="EMBL/GenBank/DDBJ databases">
        <title>Cryobacterium sp. nov. strain ZS14-85, isolated from Antarctic soil.</title>
        <authorList>
            <person name="Li J."/>
            <person name="Niu G."/>
        </authorList>
    </citation>
    <scope>NUCLEOTIDE SEQUENCE</scope>
    <source>
        <strain evidence="4">ZS14-85</strain>
    </source>
</reference>
<accession>A0AA41UH02</accession>
<dbReference type="Gene3D" id="1.40.20.10">
    <property type="entry name" value="CHAD domain"/>
    <property type="match status" value="1"/>
</dbReference>
<organism evidence="4 5">
    <name type="scientific">Cryobacterium zhongshanensis</name>
    <dbReference type="NCBI Taxonomy" id="2928153"/>
    <lineage>
        <taxon>Bacteria</taxon>
        <taxon>Bacillati</taxon>
        <taxon>Actinomycetota</taxon>
        <taxon>Actinomycetes</taxon>
        <taxon>Micrococcales</taxon>
        <taxon>Microbacteriaceae</taxon>
        <taxon>Cryobacterium</taxon>
    </lineage>
</organism>
<dbReference type="SMART" id="SM00880">
    <property type="entry name" value="CHAD"/>
    <property type="match status" value="1"/>
</dbReference>
<feature type="domain" description="CHAD" evidence="3">
    <location>
        <begin position="221"/>
        <end position="506"/>
    </location>
</feature>
<evidence type="ECO:0000256" key="1">
    <source>
        <dbReference type="SAM" id="MobiDB-lite"/>
    </source>
</evidence>
<sequence length="509" mass="55726">MNAVDFAEIERKYDVDAASVLPPLQDLPGVTWVDAPIEQSLDAVYYDTADLTLAAHRITLRRRTGGDDAGWHLKLPSGVEGRGPDERREVHEPLGSDPELVPAGLQQRVRVLVRDQVLVPVVRLRNQRIVHVLRGETGAVLAEVCDDSVRADRLAPGPLSQDWREWEIELVEGTPALLDAVADAFAAGGVSRAGYPSKLGRALGDRLPANAPAAPPAPTRSSTTGALLLAYLDTQMRALVRQDPLVRRDDAEAVHQMRVATRRMRSVLASYRDLLPGGLATALGDELQWIARVLGATRDNEILHHNLARLLSSEPAKLVVGQVGKRLDAYFTADLTAAQVYADVALDSPRYFRLLDALDALIADPPFTALAKKPARSVAPSIISRDADRLRKAVRGARKVPQGPDHDAALHEVRKIAKRLRYSTESALPLSPKRAARLVASARLVQDILGEHHDSVVAKGVLLKLGMQAYIENENSFTYGRLHATEQFRGAHLESRFRSAWKSFPKSAL</sequence>
<dbReference type="InterPro" id="IPR033469">
    <property type="entry name" value="CYTH-like_dom_sf"/>
</dbReference>
<dbReference type="InterPro" id="IPR007899">
    <property type="entry name" value="CHAD_dom"/>
</dbReference>
<keyword evidence="5" id="KW-1185">Reference proteome</keyword>
<evidence type="ECO:0000259" key="2">
    <source>
        <dbReference type="PROSITE" id="PS51707"/>
    </source>
</evidence>
<dbReference type="SUPFAM" id="SSF55154">
    <property type="entry name" value="CYTH-like phosphatases"/>
    <property type="match status" value="1"/>
</dbReference>
<evidence type="ECO:0000259" key="3">
    <source>
        <dbReference type="PROSITE" id="PS51708"/>
    </source>
</evidence>
<dbReference type="Proteomes" id="UP001165341">
    <property type="component" value="Unassembled WGS sequence"/>
</dbReference>
<feature type="compositionally biased region" description="Basic and acidic residues" evidence="1">
    <location>
        <begin position="82"/>
        <end position="94"/>
    </location>
</feature>
<gene>
    <name evidence="4" type="ORF">MQH31_16505</name>
</gene>
<proteinExistence type="predicted"/>
<dbReference type="PANTHER" id="PTHR39339">
    <property type="entry name" value="SLR1444 PROTEIN"/>
    <property type="match status" value="1"/>
</dbReference>
<dbReference type="Gene3D" id="2.40.320.10">
    <property type="entry name" value="Hypothetical Protein Pfu-838710-001"/>
    <property type="match status" value="1"/>
</dbReference>
<comment type="caution">
    <text evidence="4">The sequence shown here is derived from an EMBL/GenBank/DDBJ whole genome shotgun (WGS) entry which is preliminary data.</text>
</comment>
<evidence type="ECO:0000313" key="4">
    <source>
        <dbReference type="EMBL" id="MCI4659405.1"/>
    </source>
</evidence>
<dbReference type="PROSITE" id="PS51708">
    <property type="entry name" value="CHAD"/>
    <property type="match status" value="1"/>
</dbReference>
<dbReference type="InterPro" id="IPR038186">
    <property type="entry name" value="CHAD_dom_sf"/>
</dbReference>
<evidence type="ECO:0000313" key="5">
    <source>
        <dbReference type="Proteomes" id="UP001165341"/>
    </source>
</evidence>
<dbReference type="CDD" id="cd07374">
    <property type="entry name" value="CYTH-like_Pase"/>
    <property type="match status" value="1"/>
</dbReference>